<protein>
    <submittedName>
        <fullName evidence="2">Unnamed protein product</fullName>
    </submittedName>
</protein>
<sequence>MKILGYSTDELLIRARDVQTEWDLAGADDTTAPTEETTPLLRVCRLQAAAMETSAPIAAVSEDVERYETRTAFPTMAPEVLTVLIRTLELRFKVAREMGLVLEPRARLKANLSTRQDVFRLQFGDDPPVRVAPLQVRLKPGATPTRSQPRRYSPDDRAFLERHVDALLQHILVFRNPRIRWASAPRIVKKKELDHDPLADPRMTVDTRAENESTEAMPWPMPVLEVVIGELEGAHVFFVLDWFRGYWQLPLHPDAQEHFTFVTHRGMYTPTRVPMGATDAVAYYQGVGEEIFGDLLGNGILCWLDDFLAYAADATALMELLDKVLARCEEYGLKLHAKKCQFFATEVKRCGKLISAQGVMHCPERVQCLINIPLSMTAGEMQQFLCAINWMRQGIPEYLLLRPRGFHLYIDHRNLVYMFGSYGSDGTMARYRADKLQRWALSLMYLKYVIEHVPGEVNAWGDLLRRWGAGPAFPAESTARRVARLAVVDLVPPLQEAEFVWPSEGDIHTLHQDPRHQEQARAAGVNWDEDRALLLSSTGKVWIPPDATELQ</sequence>
<dbReference type="InterPro" id="IPR043502">
    <property type="entry name" value="DNA/RNA_pol_sf"/>
</dbReference>
<dbReference type="SUPFAM" id="SSF56672">
    <property type="entry name" value="DNA/RNA polymerases"/>
    <property type="match status" value="1"/>
</dbReference>
<dbReference type="InterPro" id="IPR051320">
    <property type="entry name" value="Viral_Replic_Matur_Polypro"/>
</dbReference>
<dbReference type="Proteomes" id="UP001165121">
    <property type="component" value="Unassembled WGS sequence"/>
</dbReference>
<dbReference type="CDD" id="cd01647">
    <property type="entry name" value="RT_LTR"/>
    <property type="match status" value="1"/>
</dbReference>
<dbReference type="Gene3D" id="3.10.10.10">
    <property type="entry name" value="HIV Type 1 Reverse Transcriptase, subunit A, domain 1"/>
    <property type="match status" value="1"/>
</dbReference>
<dbReference type="InterPro" id="IPR043128">
    <property type="entry name" value="Rev_trsase/Diguanyl_cyclase"/>
</dbReference>
<proteinExistence type="predicted"/>
<gene>
    <name evidence="2" type="ORF">Pfra01_001911500</name>
</gene>
<feature type="domain" description="Reverse transcriptase" evidence="1">
    <location>
        <begin position="169"/>
        <end position="354"/>
    </location>
</feature>
<dbReference type="EMBL" id="BSXT01002428">
    <property type="protein sequence ID" value="GMF48914.1"/>
    <property type="molecule type" value="Genomic_DNA"/>
</dbReference>
<dbReference type="AlphaFoldDB" id="A0A9W7CZI8"/>
<dbReference type="Gene3D" id="3.30.70.270">
    <property type="match status" value="1"/>
</dbReference>
<comment type="caution">
    <text evidence="2">The sequence shown here is derived from an EMBL/GenBank/DDBJ whole genome shotgun (WGS) entry which is preliminary data.</text>
</comment>
<dbReference type="Pfam" id="PF00078">
    <property type="entry name" value="RVT_1"/>
    <property type="match status" value="1"/>
</dbReference>
<dbReference type="PROSITE" id="PS50878">
    <property type="entry name" value="RT_POL"/>
    <property type="match status" value="1"/>
</dbReference>
<accession>A0A9W7CZI8</accession>
<organism evidence="2 3">
    <name type="scientific">Phytophthora fragariaefolia</name>
    <dbReference type="NCBI Taxonomy" id="1490495"/>
    <lineage>
        <taxon>Eukaryota</taxon>
        <taxon>Sar</taxon>
        <taxon>Stramenopiles</taxon>
        <taxon>Oomycota</taxon>
        <taxon>Peronosporomycetes</taxon>
        <taxon>Peronosporales</taxon>
        <taxon>Peronosporaceae</taxon>
        <taxon>Phytophthora</taxon>
    </lineage>
</organism>
<evidence type="ECO:0000313" key="2">
    <source>
        <dbReference type="EMBL" id="GMF48914.1"/>
    </source>
</evidence>
<dbReference type="PANTHER" id="PTHR33064:SF37">
    <property type="entry name" value="RIBONUCLEASE H"/>
    <property type="match status" value="1"/>
</dbReference>
<dbReference type="InterPro" id="IPR000477">
    <property type="entry name" value="RT_dom"/>
</dbReference>
<evidence type="ECO:0000259" key="1">
    <source>
        <dbReference type="PROSITE" id="PS50878"/>
    </source>
</evidence>
<dbReference type="PANTHER" id="PTHR33064">
    <property type="entry name" value="POL PROTEIN"/>
    <property type="match status" value="1"/>
</dbReference>
<evidence type="ECO:0000313" key="3">
    <source>
        <dbReference type="Proteomes" id="UP001165121"/>
    </source>
</evidence>
<keyword evidence="3" id="KW-1185">Reference proteome</keyword>
<reference evidence="2" key="1">
    <citation type="submission" date="2023-04" db="EMBL/GenBank/DDBJ databases">
        <title>Phytophthora fragariaefolia NBRC 109709.</title>
        <authorList>
            <person name="Ichikawa N."/>
            <person name="Sato H."/>
            <person name="Tonouchi N."/>
        </authorList>
    </citation>
    <scope>NUCLEOTIDE SEQUENCE</scope>
    <source>
        <strain evidence="2">NBRC 109709</strain>
    </source>
</reference>
<name>A0A9W7CZI8_9STRA</name>
<dbReference type="OrthoDB" id="121754at2759"/>